<evidence type="ECO:0000256" key="1">
    <source>
        <dbReference type="SAM" id="MobiDB-lite"/>
    </source>
</evidence>
<sequence>MWLGSGNPGQDQYNNNPYNQSYNDYPYNDPYDDDCWWTDESTQNQHHEPYYFPDDQESEKSSFSKKLDQMLDMLNETFNKEEDNSKSISTIEDQLEQIMEHLKQQPPGKLSNTTQVNEVSFLCNDNVVHNPTPPNLEVVVEDDVPLNDNDTQRMFEIKEAVIEFEKSNEEFHELEESKVGEGFVKANTTPYPTILKKPEIQLLVAIDSKKISKYKHKNVIIDLPFLVTIYAQISCREGAIDMIFKNHKLRLQLFGPTNGPPISGELSVINTIHDNVYEYTTNMLSHTTLGFLM</sequence>
<reference evidence="2" key="1">
    <citation type="submission" date="2023-04" db="EMBL/GenBank/DDBJ databases">
        <authorList>
            <person name="Vijverberg K."/>
            <person name="Xiong W."/>
            <person name="Schranz E."/>
        </authorList>
    </citation>
    <scope>NUCLEOTIDE SEQUENCE</scope>
</reference>
<gene>
    <name evidence="2" type="ORF">LSALG_LOCUS35476</name>
</gene>
<protein>
    <submittedName>
        <fullName evidence="2">Uncharacterized protein</fullName>
    </submittedName>
</protein>
<accession>A0AA36EHB0</accession>
<proteinExistence type="predicted"/>
<organism evidence="2 3">
    <name type="scientific">Lactuca saligna</name>
    <name type="common">Willowleaf lettuce</name>
    <dbReference type="NCBI Taxonomy" id="75948"/>
    <lineage>
        <taxon>Eukaryota</taxon>
        <taxon>Viridiplantae</taxon>
        <taxon>Streptophyta</taxon>
        <taxon>Embryophyta</taxon>
        <taxon>Tracheophyta</taxon>
        <taxon>Spermatophyta</taxon>
        <taxon>Magnoliopsida</taxon>
        <taxon>eudicotyledons</taxon>
        <taxon>Gunneridae</taxon>
        <taxon>Pentapetalae</taxon>
        <taxon>asterids</taxon>
        <taxon>campanulids</taxon>
        <taxon>Asterales</taxon>
        <taxon>Asteraceae</taxon>
        <taxon>Cichorioideae</taxon>
        <taxon>Cichorieae</taxon>
        <taxon>Lactucinae</taxon>
        <taxon>Lactuca</taxon>
    </lineage>
</organism>
<keyword evidence="3" id="KW-1185">Reference proteome</keyword>
<feature type="region of interest" description="Disordered" evidence="1">
    <location>
        <begin position="1"/>
        <end position="25"/>
    </location>
</feature>
<dbReference type="AlphaFoldDB" id="A0AA36EHB0"/>
<evidence type="ECO:0000313" key="2">
    <source>
        <dbReference type="EMBL" id="CAI9296621.1"/>
    </source>
</evidence>
<name>A0AA36EHB0_LACSI</name>
<dbReference type="Proteomes" id="UP001177003">
    <property type="component" value="Chromosome 8"/>
</dbReference>
<dbReference type="EMBL" id="OX465084">
    <property type="protein sequence ID" value="CAI9296621.1"/>
    <property type="molecule type" value="Genomic_DNA"/>
</dbReference>
<evidence type="ECO:0000313" key="3">
    <source>
        <dbReference type="Proteomes" id="UP001177003"/>
    </source>
</evidence>
<feature type="compositionally biased region" description="Low complexity" evidence="1">
    <location>
        <begin position="10"/>
        <end position="25"/>
    </location>
</feature>